<dbReference type="GeneID" id="20085488"/>
<evidence type="ECO:0000313" key="2">
    <source>
        <dbReference type="EMBL" id="ETV98959.1"/>
    </source>
</evidence>
<evidence type="ECO:0000256" key="1">
    <source>
        <dbReference type="SAM" id="MobiDB-lite"/>
    </source>
</evidence>
<dbReference type="AlphaFoldDB" id="A0A024TYB3"/>
<accession>A0A024TYB3</accession>
<feature type="compositionally biased region" description="Low complexity" evidence="1">
    <location>
        <begin position="40"/>
        <end position="57"/>
    </location>
</feature>
<reference evidence="2" key="1">
    <citation type="submission" date="2013-12" db="EMBL/GenBank/DDBJ databases">
        <title>The Genome Sequence of Aphanomyces invadans NJM9701.</title>
        <authorList>
            <consortium name="The Broad Institute Genomics Platform"/>
            <person name="Russ C."/>
            <person name="Tyler B."/>
            <person name="van West P."/>
            <person name="Dieguez-Uribeondo J."/>
            <person name="Young S.K."/>
            <person name="Zeng Q."/>
            <person name="Gargeya S."/>
            <person name="Fitzgerald M."/>
            <person name="Abouelleil A."/>
            <person name="Alvarado L."/>
            <person name="Chapman S.B."/>
            <person name="Gainer-Dewar J."/>
            <person name="Goldberg J."/>
            <person name="Griggs A."/>
            <person name="Gujja S."/>
            <person name="Hansen M."/>
            <person name="Howarth C."/>
            <person name="Imamovic A."/>
            <person name="Ireland A."/>
            <person name="Larimer J."/>
            <person name="McCowan C."/>
            <person name="Murphy C."/>
            <person name="Pearson M."/>
            <person name="Poon T.W."/>
            <person name="Priest M."/>
            <person name="Roberts A."/>
            <person name="Saif S."/>
            <person name="Shea T."/>
            <person name="Sykes S."/>
            <person name="Wortman J."/>
            <person name="Nusbaum C."/>
            <person name="Birren B."/>
        </authorList>
    </citation>
    <scope>NUCLEOTIDE SEQUENCE [LARGE SCALE GENOMIC DNA]</scope>
    <source>
        <strain evidence="2">NJM9701</strain>
    </source>
</reference>
<dbReference type="VEuPathDB" id="FungiDB:H310_08438"/>
<organism evidence="2">
    <name type="scientific">Aphanomyces invadans</name>
    <dbReference type="NCBI Taxonomy" id="157072"/>
    <lineage>
        <taxon>Eukaryota</taxon>
        <taxon>Sar</taxon>
        <taxon>Stramenopiles</taxon>
        <taxon>Oomycota</taxon>
        <taxon>Saprolegniomycetes</taxon>
        <taxon>Saprolegniales</taxon>
        <taxon>Verrucalvaceae</taxon>
        <taxon>Aphanomyces</taxon>
    </lineage>
</organism>
<name>A0A024TYB3_9STRA</name>
<feature type="region of interest" description="Disordered" evidence="1">
    <location>
        <begin position="1"/>
        <end position="82"/>
    </location>
</feature>
<dbReference type="RefSeq" id="XP_008872387.1">
    <property type="nucleotide sequence ID" value="XM_008874165.1"/>
</dbReference>
<feature type="region of interest" description="Disordered" evidence="1">
    <location>
        <begin position="109"/>
        <end position="143"/>
    </location>
</feature>
<gene>
    <name evidence="2" type="ORF">H310_08438</name>
</gene>
<proteinExistence type="predicted"/>
<protein>
    <submittedName>
        <fullName evidence="2">Uncharacterized protein</fullName>
    </submittedName>
</protein>
<dbReference type="EMBL" id="KI913968">
    <property type="protein sequence ID" value="ETV98959.1"/>
    <property type="molecule type" value="Genomic_DNA"/>
</dbReference>
<sequence length="214" mass="22573">MPPVDANVVDRSPTGGAWPPLAPLRPRASDSVPPCPPGLAAPLSSAPLTPSPLTSVSRQVPTGNDVVEKLSTNTDLEFPPISDRDMVNSELNHPMSTFDADSSRPICKQNVGGISPLADGTDVATPPAPSRSADASGPTRPPLDFNKVIRGFTSASNRHTKASIVPPSADAIEAILLELAKPKKDRIDVLDQISLARPYSPKVAMAHFTVRVMH</sequence>